<comment type="caution">
    <text evidence="2">The sequence shown here is derived from an EMBL/GenBank/DDBJ whole genome shotgun (WGS) entry which is preliminary data.</text>
</comment>
<proteinExistence type="predicted"/>
<evidence type="ECO:0000313" key="2">
    <source>
        <dbReference type="EMBL" id="GAA5496955.1"/>
    </source>
</evidence>
<keyword evidence="1" id="KW-0732">Signal</keyword>
<gene>
    <name evidence="2" type="ORF">Rhal01_03143</name>
</gene>
<dbReference type="RefSeq" id="WP_346189538.1">
    <property type="nucleotide sequence ID" value="NZ_BAABRL010000011.1"/>
</dbReference>
<reference evidence="2 3" key="1">
    <citation type="submission" date="2024-02" db="EMBL/GenBank/DDBJ databases">
        <title>Rubritalea halochordaticola NBRC 107102.</title>
        <authorList>
            <person name="Ichikawa N."/>
            <person name="Katano-Makiyama Y."/>
            <person name="Hidaka K."/>
        </authorList>
    </citation>
    <scope>NUCLEOTIDE SEQUENCE [LARGE SCALE GENOMIC DNA]</scope>
    <source>
        <strain evidence="2 3">NBRC 107102</strain>
    </source>
</reference>
<dbReference type="Proteomes" id="UP001424741">
    <property type="component" value="Unassembled WGS sequence"/>
</dbReference>
<protein>
    <submittedName>
        <fullName evidence="2">Uncharacterized protein</fullName>
    </submittedName>
</protein>
<accession>A0ABP9V4P3</accession>
<feature type="chain" id="PRO_5047202213" evidence="1">
    <location>
        <begin position="23"/>
        <end position="240"/>
    </location>
</feature>
<evidence type="ECO:0000313" key="3">
    <source>
        <dbReference type="Proteomes" id="UP001424741"/>
    </source>
</evidence>
<feature type="signal peptide" evidence="1">
    <location>
        <begin position="1"/>
        <end position="22"/>
    </location>
</feature>
<keyword evidence="3" id="KW-1185">Reference proteome</keyword>
<organism evidence="2 3">
    <name type="scientific">Rubritalea halochordaticola</name>
    <dbReference type="NCBI Taxonomy" id="714537"/>
    <lineage>
        <taxon>Bacteria</taxon>
        <taxon>Pseudomonadati</taxon>
        <taxon>Verrucomicrobiota</taxon>
        <taxon>Verrucomicrobiia</taxon>
        <taxon>Verrucomicrobiales</taxon>
        <taxon>Rubritaleaceae</taxon>
        <taxon>Rubritalea</taxon>
    </lineage>
</organism>
<name>A0ABP9V4P3_9BACT</name>
<evidence type="ECO:0000256" key="1">
    <source>
        <dbReference type="SAM" id="SignalP"/>
    </source>
</evidence>
<sequence>MKLSLTSLVAVLMALTSVSYGAQDRPKLVRVHLMTVQMAHTDYIQYSREKGKATDYERVQQYIANKRAVILDVNCVTSRSGEKATLESVREYIYPSEYNPPGSLEPVNQNQKQFEAIPRGVFLRPSMQPAFETRNLGVTLELEPMIGEVGKIVDLRFAPEFVDQVGFSEWLKFKDEWGRADKKFPTFLSHRVQTGQTLAAGRFAMVNTFTGKNGKGELDPSRKILVFVMAEILILPEPVK</sequence>
<dbReference type="EMBL" id="BAABRL010000011">
    <property type="protein sequence ID" value="GAA5496955.1"/>
    <property type="molecule type" value="Genomic_DNA"/>
</dbReference>